<organism evidence="2 3">
    <name type="scientific">Brucella pseudogrignonensis</name>
    <dbReference type="NCBI Taxonomy" id="419475"/>
    <lineage>
        <taxon>Bacteria</taxon>
        <taxon>Pseudomonadati</taxon>
        <taxon>Pseudomonadota</taxon>
        <taxon>Alphaproteobacteria</taxon>
        <taxon>Hyphomicrobiales</taxon>
        <taxon>Brucellaceae</taxon>
        <taxon>Brucella/Ochrobactrum group</taxon>
        <taxon>Brucella</taxon>
    </lineage>
</organism>
<proteinExistence type="predicted"/>
<evidence type="ECO:0000313" key="3">
    <source>
        <dbReference type="Proteomes" id="UP001184614"/>
    </source>
</evidence>
<gene>
    <name evidence="2" type="ORF">J2782_000965</name>
</gene>
<sequence length="128" mass="14394">MTYLNLFRTNIRATMDAYRAATGCTQTRLDEIVSGYRTFSQSMDRADMRAGTYDKIMSRFSAIWPDDAEWPAGIDRPEPAVLDENTLKLVSEAVRPMAKSFAGIHPEWPPDKPWPSDIPKPSAANQTV</sequence>
<evidence type="ECO:0000313" key="2">
    <source>
        <dbReference type="EMBL" id="MDR6431260.1"/>
    </source>
</evidence>
<feature type="region of interest" description="Disordered" evidence="1">
    <location>
        <begin position="102"/>
        <end position="128"/>
    </location>
</feature>
<dbReference type="Proteomes" id="UP001184614">
    <property type="component" value="Unassembled WGS sequence"/>
</dbReference>
<dbReference type="EMBL" id="JAVDQT010000001">
    <property type="protein sequence ID" value="MDR6431260.1"/>
    <property type="molecule type" value="Genomic_DNA"/>
</dbReference>
<keyword evidence="3" id="KW-1185">Reference proteome</keyword>
<dbReference type="RefSeq" id="WP_310010459.1">
    <property type="nucleotide sequence ID" value="NZ_JAVDQT010000001.1"/>
</dbReference>
<protein>
    <submittedName>
        <fullName evidence="2">Uncharacterized protein</fullName>
    </submittedName>
</protein>
<accession>A0ABU1M5C9</accession>
<reference evidence="2 3" key="1">
    <citation type="submission" date="2023-07" db="EMBL/GenBank/DDBJ databases">
        <title>Sorghum-associated microbial communities from plants grown in Nebraska, USA.</title>
        <authorList>
            <person name="Schachtman D."/>
        </authorList>
    </citation>
    <scope>NUCLEOTIDE SEQUENCE [LARGE SCALE GENOMIC DNA]</scope>
    <source>
        <strain evidence="2 3">DS1730</strain>
    </source>
</reference>
<evidence type="ECO:0000256" key="1">
    <source>
        <dbReference type="SAM" id="MobiDB-lite"/>
    </source>
</evidence>
<name>A0ABU1M5C9_9HYPH</name>
<comment type="caution">
    <text evidence="2">The sequence shown here is derived from an EMBL/GenBank/DDBJ whole genome shotgun (WGS) entry which is preliminary data.</text>
</comment>